<dbReference type="FunFam" id="3.30.160.60:FF:000016">
    <property type="entry name" value="zinc finger protein 37 homolog"/>
    <property type="match status" value="1"/>
</dbReference>
<dbReference type="FunFam" id="3.30.160.60:FF:001157">
    <property type="entry name" value="Zinc finger protein 793"/>
    <property type="match status" value="1"/>
</dbReference>
<dbReference type="InterPro" id="IPR050752">
    <property type="entry name" value="C2H2-ZF_domain"/>
</dbReference>
<dbReference type="GO" id="GO:0000978">
    <property type="term" value="F:RNA polymerase II cis-regulatory region sequence-specific DNA binding"/>
    <property type="evidence" value="ECO:0000318"/>
    <property type="project" value="GO_Central"/>
</dbReference>
<evidence type="ECO:0000256" key="9">
    <source>
        <dbReference type="ARBA" id="ARBA00023015"/>
    </source>
</evidence>
<feature type="region of interest" description="Disordered" evidence="14">
    <location>
        <begin position="777"/>
        <end position="910"/>
    </location>
</feature>
<keyword evidence="7" id="KW-0862">Zinc</keyword>
<feature type="compositionally biased region" description="Polar residues" evidence="14">
    <location>
        <begin position="806"/>
        <end position="817"/>
    </location>
</feature>
<evidence type="ECO:0000256" key="13">
    <source>
        <dbReference type="PROSITE-ProRule" id="PRU00042"/>
    </source>
</evidence>
<feature type="domain" description="C2H2-type" evidence="15">
    <location>
        <begin position="322"/>
        <end position="349"/>
    </location>
</feature>
<feature type="compositionally biased region" description="Basic residues" evidence="14">
    <location>
        <begin position="1026"/>
        <end position="1038"/>
    </location>
</feature>
<evidence type="ECO:0000256" key="5">
    <source>
        <dbReference type="ARBA" id="ARBA00022737"/>
    </source>
</evidence>
<feature type="domain" description="C2H2-type" evidence="15">
    <location>
        <begin position="210"/>
        <end position="237"/>
    </location>
</feature>
<keyword evidence="9" id="KW-0805">Transcription regulation</keyword>
<dbReference type="PANTHER" id="PTHR24384:SF242">
    <property type="entry name" value="ZINC FINGER PROTEIN 628"/>
    <property type="match status" value="1"/>
</dbReference>
<feature type="domain" description="C2H2-type" evidence="15">
    <location>
        <begin position="406"/>
        <end position="433"/>
    </location>
</feature>
<dbReference type="FunFam" id="3.30.160.60:FF:002343">
    <property type="entry name" value="Zinc finger protein 33A"/>
    <property type="match status" value="1"/>
</dbReference>
<feature type="domain" description="C2H2-type" evidence="15">
    <location>
        <begin position="98"/>
        <end position="125"/>
    </location>
</feature>
<evidence type="ECO:0000256" key="2">
    <source>
        <dbReference type="ARBA" id="ARBA00006991"/>
    </source>
</evidence>
<feature type="domain" description="C2H2-type" evidence="15">
    <location>
        <begin position="926"/>
        <end position="953"/>
    </location>
</feature>
<evidence type="ECO:0000256" key="10">
    <source>
        <dbReference type="ARBA" id="ARBA00023125"/>
    </source>
</evidence>
<feature type="domain" description="C2H2-type" evidence="15">
    <location>
        <begin position="378"/>
        <end position="405"/>
    </location>
</feature>
<evidence type="ECO:0000256" key="8">
    <source>
        <dbReference type="ARBA" id="ARBA00022843"/>
    </source>
</evidence>
<dbReference type="FunFam" id="3.30.160.60:FF:001158">
    <property type="entry name" value="zinc finger protein 22"/>
    <property type="match status" value="1"/>
</dbReference>
<feature type="domain" description="C2H2-type" evidence="15">
    <location>
        <begin position="546"/>
        <end position="569"/>
    </location>
</feature>
<accession>A0A803U1H3</accession>
<feature type="domain" description="C2H2-type" evidence="15">
    <location>
        <begin position="238"/>
        <end position="265"/>
    </location>
</feature>
<keyword evidence="17" id="KW-1185">Reference proteome</keyword>
<dbReference type="FunFam" id="3.30.160.60:FF:000342">
    <property type="entry name" value="zinc finger protein 394"/>
    <property type="match status" value="1"/>
</dbReference>
<proteinExistence type="inferred from homology"/>
<feature type="domain" description="C2H2-type" evidence="15">
    <location>
        <begin position="126"/>
        <end position="153"/>
    </location>
</feature>
<feature type="domain" description="C2H2-type" evidence="15">
    <location>
        <begin position="154"/>
        <end position="181"/>
    </location>
</feature>
<dbReference type="GO" id="GO:0000981">
    <property type="term" value="F:DNA-binding transcription factor activity, RNA polymerase II-specific"/>
    <property type="evidence" value="ECO:0000318"/>
    <property type="project" value="GO_Central"/>
</dbReference>
<dbReference type="AlphaFoldDB" id="A0A803U1H3"/>
<reference evidence="16" key="1">
    <citation type="submission" date="2009-12" db="EMBL/GenBank/DDBJ databases">
        <title>The Genome Sequence of Anolis carolinensis (Green Anole Lizard).</title>
        <authorList>
            <consortium name="The Genome Sequencing Platform"/>
            <person name="Di Palma F."/>
            <person name="Alfoldi J."/>
            <person name="Heiman D."/>
            <person name="Young S."/>
            <person name="Grabherr M."/>
            <person name="Johnson J."/>
            <person name="Lander E.S."/>
            <person name="Lindblad-Toh K."/>
        </authorList>
    </citation>
    <scope>NUCLEOTIDE SEQUENCE [LARGE SCALE GENOMIC DNA]</scope>
    <source>
        <strain evidence="16">JBL SC #1</strain>
    </source>
</reference>
<feature type="region of interest" description="Disordered" evidence="14">
    <location>
        <begin position="29"/>
        <end position="52"/>
    </location>
</feature>
<evidence type="ECO:0000259" key="15">
    <source>
        <dbReference type="PROSITE" id="PS50157"/>
    </source>
</evidence>
<dbReference type="GO" id="GO:0008270">
    <property type="term" value="F:zinc ion binding"/>
    <property type="evidence" value="ECO:0007669"/>
    <property type="project" value="UniProtKB-KW"/>
</dbReference>
<feature type="domain" description="C2H2-type" evidence="15">
    <location>
        <begin position="434"/>
        <end position="461"/>
    </location>
</feature>
<feature type="domain" description="C2H2-type" evidence="15">
    <location>
        <begin position="740"/>
        <end position="767"/>
    </location>
</feature>
<comment type="subcellular location">
    <subcellularLocation>
        <location evidence="1">Nucleus</location>
    </subcellularLocation>
</comment>
<keyword evidence="8" id="KW-0832">Ubl conjugation</keyword>
<dbReference type="FunFam" id="3.30.160.60:FF:000269">
    <property type="entry name" value="Zinc finger protein 287"/>
    <property type="match status" value="2"/>
</dbReference>
<dbReference type="InterPro" id="IPR036236">
    <property type="entry name" value="Znf_C2H2_sf"/>
</dbReference>
<evidence type="ECO:0000256" key="12">
    <source>
        <dbReference type="ARBA" id="ARBA00023242"/>
    </source>
</evidence>
<dbReference type="FunFam" id="3.30.160.60:FF:001202">
    <property type="entry name" value="zinc finger protein 629 isoform X2"/>
    <property type="match status" value="1"/>
</dbReference>
<feature type="domain" description="C2H2-type" evidence="15">
    <location>
        <begin position="182"/>
        <end position="209"/>
    </location>
</feature>
<evidence type="ECO:0000256" key="4">
    <source>
        <dbReference type="ARBA" id="ARBA00022723"/>
    </source>
</evidence>
<feature type="domain" description="C2H2-type" evidence="15">
    <location>
        <begin position="571"/>
        <end position="593"/>
    </location>
</feature>
<feature type="domain" description="C2H2-type" evidence="15">
    <location>
        <begin position="686"/>
        <end position="713"/>
    </location>
</feature>
<keyword evidence="5" id="KW-0677">Repeat</keyword>
<evidence type="ECO:0000256" key="3">
    <source>
        <dbReference type="ARBA" id="ARBA00022499"/>
    </source>
</evidence>
<evidence type="ECO:0000256" key="11">
    <source>
        <dbReference type="ARBA" id="ARBA00023163"/>
    </source>
</evidence>
<dbReference type="GO" id="GO:0005634">
    <property type="term" value="C:nucleus"/>
    <property type="evidence" value="ECO:0007669"/>
    <property type="project" value="UniProtKB-SubCell"/>
</dbReference>
<evidence type="ECO:0000256" key="6">
    <source>
        <dbReference type="ARBA" id="ARBA00022771"/>
    </source>
</evidence>
<feature type="domain" description="C2H2-type" evidence="15">
    <location>
        <begin position="712"/>
        <end position="739"/>
    </location>
</feature>
<dbReference type="GeneTree" id="ENSGT01150000286918"/>
<reference evidence="16" key="2">
    <citation type="submission" date="2025-08" db="UniProtKB">
        <authorList>
            <consortium name="Ensembl"/>
        </authorList>
    </citation>
    <scope>IDENTIFICATION</scope>
</reference>
<feature type="region of interest" description="Disordered" evidence="14">
    <location>
        <begin position="1025"/>
        <end position="1046"/>
    </location>
</feature>
<dbReference type="PROSITE" id="PS00028">
    <property type="entry name" value="ZINC_FINGER_C2H2_1"/>
    <property type="match status" value="21"/>
</dbReference>
<dbReference type="Gene3D" id="3.30.160.60">
    <property type="entry name" value="Classic Zinc Finger"/>
    <property type="match status" value="17"/>
</dbReference>
<feature type="domain" description="C2H2-type" evidence="15">
    <location>
        <begin position="294"/>
        <end position="321"/>
    </location>
</feature>
<dbReference type="InterPro" id="IPR013087">
    <property type="entry name" value="Znf_C2H2_type"/>
</dbReference>
<dbReference type="PROSITE" id="PS50157">
    <property type="entry name" value="ZINC_FINGER_C2H2_2"/>
    <property type="match status" value="20"/>
</dbReference>
<feature type="domain" description="C2H2-type" evidence="15">
    <location>
        <begin position="462"/>
        <end position="489"/>
    </location>
</feature>
<keyword evidence="11" id="KW-0804">Transcription</keyword>
<evidence type="ECO:0000313" key="17">
    <source>
        <dbReference type="Proteomes" id="UP000001646"/>
    </source>
</evidence>
<dbReference type="Ensembl" id="ENSACAT00000050144.1">
    <property type="protein sequence ID" value="ENSACAP00000041313.1"/>
    <property type="gene ID" value="ENSACAG00000044133.1"/>
</dbReference>
<dbReference type="Proteomes" id="UP000001646">
    <property type="component" value="Unplaced"/>
</dbReference>
<reference evidence="16" key="3">
    <citation type="submission" date="2025-09" db="UniProtKB">
        <authorList>
            <consortium name="Ensembl"/>
        </authorList>
    </citation>
    <scope>IDENTIFICATION</scope>
</reference>
<feature type="region of interest" description="Disordered" evidence="14">
    <location>
        <begin position="980"/>
        <end position="1001"/>
    </location>
</feature>
<dbReference type="PANTHER" id="PTHR24384">
    <property type="entry name" value="FINGER PUTATIVE TRANSCRIPTION FACTOR FAMILY-RELATED"/>
    <property type="match status" value="1"/>
</dbReference>
<name>A0A803U1H3_ANOCA</name>
<feature type="domain" description="C2H2-type" evidence="15">
    <location>
        <begin position="350"/>
        <end position="377"/>
    </location>
</feature>
<feature type="compositionally biased region" description="Basic and acidic residues" evidence="14">
    <location>
        <begin position="864"/>
        <end position="879"/>
    </location>
</feature>
<dbReference type="InParanoid" id="A0A803U1H3"/>
<evidence type="ECO:0000256" key="14">
    <source>
        <dbReference type="SAM" id="MobiDB-lite"/>
    </source>
</evidence>
<protein>
    <recommendedName>
        <fullName evidence="15">C2H2-type domain-containing protein</fullName>
    </recommendedName>
</protein>
<evidence type="ECO:0000313" key="16">
    <source>
        <dbReference type="Ensembl" id="ENSACAP00000041313.1"/>
    </source>
</evidence>
<organism evidence="16 17">
    <name type="scientific">Anolis carolinensis</name>
    <name type="common">Green anole</name>
    <name type="synonym">American chameleon</name>
    <dbReference type="NCBI Taxonomy" id="28377"/>
    <lineage>
        <taxon>Eukaryota</taxon>
        <taxon>Metazoa</taxon>
        <taxon>Chordata</taxon>
        <taxon>Craniata</taxon>
        <taxon>Vertebrata</taxon>
        <taxon>Euteleostomi</taxon>
        <taxon>Lepidosauria</taxon>
        <taxon>Squamata</taxon>
        <taxon>Bifurcata</taxon>
        <taxon>Unidentata</taxon>
        <taxon>Episquamata</taxon>
        <taxon>Toxicofera</taxon>
        <taxon>Iguania</taxon>
        <taxon>Dactyloidae</taxon>
        <taxon>Anolis</taxon>
    </lineage>
</organism>
<keyword evidence="12" id="KW-0539">Nucleus</keyword>
<evidence type="ECO:0000256" key="7">
    <source>
        <dbReference type="ARBA" id="ARBA00022833"/>
    </source>
</evidence>
<dbReference type="SUPFAM" id="SSF57667">
    <property type="entry name" value="beta-beta-alpha zinc fingers"/>
    <property type="match status" value="11"/>
</dbReference>
<dbReference type="Pfam" id="PF00096">
    <property type="entry name" value="zf-C2H2"/>
    <property type="match status" value="15"/>
</dbReference>
<evidence type="ECO:0000256" key="1">
    <source>
        <dbReference type="ARBA" id="ARBA00004123"/>
    </source>
</evidence>
<feature type="compositionally biased region" description="Polar residues" evidence="14">
    <location>
        <begin position="834"/>
        <end position="860"/>
    </location>
</feature>
<dbReference type="FunFam" id="3.30.160.60:FF:002090">
    <property type="entry name" value="Zinc finger protein 473"/>
    <property type="match status" value="1"/>
</dbReference>
<dbReference type="SMART" id="SM00355">
    <property type="entry name" value="ZnF_C2H2"/>
    <property type="match status" value="22"/>
</dbReference>
<dbReference type="FunFam" id="3.30.160.60:FF:001090">
    <property type="entry name" value="zinc finger protein 629 isoform X2"/>
    <property type="match status" value="1"/>
</dbReference>
<dbReference type="FunFam" id="3.30.160.60:FF:000744">
    <property type="entry name" value="zinc finger E-box-binding homeobox 1"/>
    <property type="match status" value="1"/>
</dbReference>
<feature type="compositionally biased region" description="Basic and acidic residues" evidence="14">
    <location>
        <begin position="790"/>
        <end position="805"/>
    </location>
</feature>
<sequence>MQENLETDTILEKAPAAAFQMPGTKEKACDSKVLEEEETPGVTCASDGEMAEHLKEQEEEEEEEMEALYIEPQNHLGKVGLPSATAAPPLRGKGERPYPCSECGKAFSQWSKLVRHRRIHTGERPNTCTDCGKSFTQSSHLVQHRRTHTGEKPYVCGDCGKAFSWSSNLAQHQRTHTGEKPYVCRECGKAFSQSTNLIKHQRSHTGEKPYRCPECPKSFYRSSDLIQHQITHTGERPFKCDECGKGFTQSANLVKHQKIHAGEKPFRCNDCGKTFIQSSELIQHQRTHSGEKPYQCQECGKRFGHGATLVKHQRLHMGVEPYRCDDCGKTFGLSSALERHRRCHSESRPYACTECGQSFSLASNLTLHSRIHRGEKPYRCADCGKCFGMSSTLIRHQRIHTGEKPYACLDCGKAFVRSSHLTQHRRTHTGERPYHCEECGRRFSQSSNLITHQRIHMEERPHVCHGCGQRFAQEEELKCHQKEEKGKCSMDRGDSKELAGDTCGKSGKDDHAVALCREGSVFSSVCGLDCKDAAELEQHQESHASHLCNLCGKNFQDRAGLVHHRESHTSYICTECGRTFSDAHALVCHQETHESWICGICGQNCKDRLALVHHEETHSLPIRGAIGGRLVKSKVHTLHNKRGGCFKENPKLTFDQKSVDLTQSKSQESVAAGAFLVQHQETQEAWTCLECGENCQDNLALVDHYRSHGRSHSCSKCRLSFSKHTTLCHHQLSHLKGKLYKCSGCDQSFGDILDFTQHQKEHTGKEVHQRAKCRQALVDTTTPKLQRNSHKGEKADECLEPEHSFNTDSDFALSQKNHTGKLSPGILPSDEPSTENSLPSSHQINSLEGQPFQSHSSFTTHKGIPPEDKESSGGPHEDSFVLTSQQGAHQGDKEEISPATPPPKRSPAPVSTEMAALFQHPSPKPYKCHNCEWSFVDAAGLSQHQIDHTKEGLLKGPECGKDFPERLALICPQTEHAAEKAKANQPALPTKSNCSKERDQGSSLEFGESFTEISAILLQRGEHTYKRGSRQQLKKHRPGSGDALEPYFHLGLDKKSSTGGGLSQRHVQQDKGKYFAFSDPTKISRNSSILLQHLQNHTAEKQ</sequence>
<feature type="domain" description="C2H2-type" evidence="15">
    <location>
        <begin position="266"/>
        <end position="293"/>
    </location>
</feature>
<dbReference type="FunFam" id="3.30.160.60:FF:000478">
    <property type="entry name" value="Zinc finger protein 133"/>
    <property type="match status" value="1"/>
</dbReference>
<keyword evidence="4" id="KW-0479">Metal-binding</keyword>
<keyword evidence="10" id="KW-0238">DNA-binding</keyword>
<comment type="similarity">
    <text evidence="2">Belongs to the krueppel C2H2-type zinc-finger protein family.</text>
</comment>
<keyword evidence="6 13" id="KW-0863">Zinc-finger</keyword>
<keyword evidence="3" id="KW-1017">Isopeptide bond</keyword>
<dbReference type="FunFam" id="3.30.160.60:FF:000431">
    <property type="entry name" value="zinc finger protein 629 isoform X2"/>
    <property type="match status" value="1"/>
</dbReference>
<dbReference type="GO" id="GO:0006357">
    <property type="term" value="P:regulation of transcription by RNA polymerase II"/>
    <property type="evidence" value="ECO:0000318"/>
    <property type="project" value="GO_Central"/>
</dbReference>